<keyword evidence="2" id="KW-1185">Reference proteome</keyword>
<evidence type="ECO:0000313" key="2">
    <source>
        <dbReference type="Proteomes" id="UP000724584"/>
    </source>
</evidence>
<dbReference type="EMBL" id="JAGIZQ010000008">
    <property type="protein sequence ID" value="KAH6613275.1"/>
    <property type="molecule type" value="Genomic_DNA"/>
</dbReference>
<sequence length="850" mass="95183">MIPGRALYRPAGRHGLSPLPLAATTYALRHRSPLITTLGQPKRLIRRWESTSGAVGSDNSGHIDTQPNESILFFDNIFPLKLSSVLLWRAWETNELLRRFNSASLSFLDPIGLVKRAIPESAPIKVTEIIPRLKEGGAYVKFTYPDNISPADIEDQLVKYHEKTPIKPWFNPFRTIKSRLVLGRPWLEDLYRLPKSRLKIEFVPAKNSEPPTELSQESLYSLFRRYGKISDITSQAPDSKVLPKFAYVDFVLVRDAILARNCIHGFVLQEEGSKSLTRLRLSYEQRVKAHHIWNWVTSHPRIVIPVIAAFLAAFTVAVFDPIREFFVKVHVQRSFEFTDSKLYKWLKRQTSDILAFRKRGDDDAGLSALFTHRKDLIDSIQNNLLETVGTFIVVQGPRGSGGRELVMDQVLEGRRDVLVVDCRQVVEARGEAGTIRKLANQVGYRPVFSWANNLSSMVDLAIQSTTGVKAGFSENLESQVTKILQTTAEALKDVSLDRRKRDKDASLTDDAYLEAHPERRPVIVIDNFLHKSEEKGIVYDKISDWASALVQANIAHVIFLTTDTSYSKPLSKALPDRVFHQITLGDLTPEVAKHFVVSQLETDEDADEKKNGASPAISERKLRRDLQELDECIDALGGRLTDLQVLARRLKVGQSPKKAVSDIIDQSASEILRMFLLTNKGAGSGDKKWSTEQAWYLIKQIASKESLRYNEVLLSDTFASSTTADASNAEAAIEGLANAELVTIKSHHGRPATIRAGKPVYQAAFNRLLDDAVVNARMDLAVLTELAKIEAKKIDKAEGELSVLGSLPSQPYQTADRVNYLLAKLQGSQDKIVVYEKEMAGLKKVLSEEA</sequence>
<accession>A0ACB7NU57</accession>
<evidence type="ECO:0000313" key="1">
    <source>
        <dbReference type="EMBL" id="KAH6613275.1"/>
    </source>
</evidence>
<name>A0ACB7NU57_9PEZI</name>
<reference evidence="1 2" key="1">
    <citation type="journal article" date="2021" name="Nat. Commun.">
        <title>Genetic determinants of endophytism in the Arabidopsis root mycobiome.</title>
        <authorList>
            <person name="Mesny F."/>
            <person name="Miyauchi S."/>
            <person name="Thiergart T."/>
            <person name="Pickel B."/>
            <person name="Atanasova L."/>
            <person name="Karlsson M."/>
            <person name="Huettel B."/>
            <person name="Barry K.W."/>
            <person name="Haridas S."/>
            <person name="Chen C."/>
            <person name="Bauer D."/>
            <person name="Andreopoulos W."/>
            <person name="Pangilinan J."/>
            <person name="LaButti K."/>
            <person name="Riley R."/>
            <person name="Lipzen A."/>
            <person name="Clum A."/>
            <person name="Drula E."/>
            <person name="Henrissat B."/>
            <person name="Kohler A."/>
            <person name="Grigoriev I.V."/>
            <person name="Martin F.M."/>
            <person name="Hacquard S."/>
        </authorList>
    </citation>
    <scope>NUCLEOTIDE SEQUENCE [LARGE SCALE GENOMIC DNA]</scope>
    <source>
        <strain evidence="1 2">MPI-SDFR-AT-0079</strain>
    </source>
</reference>
<protein>
    <submittedName>
        <fullName evidence="1">RNA12 protein-domain-containing protein</fullName>
    </submittedName>
</protein>
<comment type="caution">
    <text evidence="1">The sequence shown here is derived from an EMBL/GenBank/DDBJ whole genome shotgun (WGS) entry which is preliminary data.</text>
</comment>
<gene>
    <name evidence="1" type="ORF">F5144DRAFT_587194</name>
</gene>
<dbReference type="Proteomes" id="UP000724584">
    <property type="component" value="Unassembled WGS sequence"/>
</dbReference>
<organism evidence="1 2">
    <name type="scientific">Chaetomium tenue</name>
    <dbReference type="NCBI Taxonomy" id="1854479"/>
    <lineage>
        <taxon>Eukaryota</taxon>
        <taxon>Fungi</taxon>
        <taxon>Dikarya</taxon>
        <taxon>Ascomycota</taxon>
        <taxon>Pezizomycotina</taxon>
        <taxon>Sordariomycetes</taxon>
        <taxon>Sordariomycetidae</taxon>
        <taxon>Sordariales</taxon>
        <taxon>Chaetomiaceae</taxon>
        <taxon>Chaetomium</taxon>
    </lineage>
</organism>
<proteinExistence type="predicted"/>